<evidence type="ECO:0000313" key="10">
    <source>
        <dbReference type="Proteomes" id="UP000220836"/>
    </source>
</evidence>
<dbReference type="InterPro" id="IPR003399">
    <property type="entry name" value="Mce/MlaD"/>
</dbReference>
<dbReference type="GO" id="GO:0005886">
    <property type="term" value="C:plasma membrane"/>
    <property type="evidence" value="ECO:0007669"/>
    <property type="project" value="UniProtKB-SubCell"/>
</dbReference>
<organism evidence="9 10">
    <name type="scientific">Pelagimonas varians</name>
    <dbReference type="NCBI Taxonomy" id="696760"/>
    <lineage>
        <taxon>Bacteria</taxon>
        <taxon>Pseudomonadati</taxon>
        <taxon>Pseudomonadota</taxon>
        <taxon>Alphaproteobacteria</taxon>
        <taxon>Rhodobacterales</taxon>
        <taxon>Roseobacteraceae</taxon>
        <taxon>Pelagimonas</taxon>
    </lineage>
</organism>
<gene>
    <name evidence="9" type="primary">pqiB</name>
    <name evidence="9" type="ORF">PEV8663_04442</name>
</gene>
<dbReference type="OrthoDB" id="9806984at2"/>
<feature type="domain" description="Mce/MlaD" evidence="8">
    <location>
        <begin position="164"/>
        <end position="222"/>
    </location>
</feature>
<dbReference type="Proteomes" id="UP000220836">
    <property type="component" value="Unassembled WGS sequence"/>
</dbReference>
<dbReference type="AlphaFoldDB" id="A0A238L4U0"/>
<evidence type="ECO:0000256" key="5">
    <source>
        <dbReference type="ARBA" id="ARBA00022989"/>
    </source>
</evidence>
<evidence type="ECO:0000256" key="2">
    <source>
        <dbReference type="ARBA" id="ARBA00022475"/>
    </source>
</evidence>
<feature type="transmembrane region" description="Helical" evidence="7">
    <location>
        <begin position="21"/>
        <end position="40"/>
    </location>
</feature>
<dbReference type="InterPro" id="IPR051800">
    <property type="entry name" value="PqiA-PqiB_transport"/>
</dbReference>
<evidence type="ECO:0000256" key="1">
    <source>
        <dbReference type="ARBA" id="ARBA00004533"/>
    </source>
</evidence>
<dbReference type="RefSeq" id="WP_097806856.1">
    <property type="nucleotide sequence ID" value="NZ_FXYH01000025.1"/>
</dbReference>
<proteinExistence type="predicted"/>
<sequence>MTDKIPDVQIQPARKSLLERISIVWLIPIGALLLAFGMVWQNYQDRGSIVEIGFESATGIVPNQTELRFRDVPVGMVEKVSFAKDLSSVVAHVRVDKDVEEYIDAEAIFWVVQPEVSTRGISGLSTVLNGVYIEGSWNAEAGGLHKKFRGLDDPPIARPGQLGTSITLKSETANGVSAGTPIFFKGLEVGRVGKPELAQNGIGIEADAFIFAPHDKLLSTRTRFWETSGFSFNLDASGASIDFESVASLIAGGIAFETMVSGGVPIESGQDFTLYDDQNIARSSIFDEQEVDRPKVEVAVVFEENVTGLSVGAPVSWRGLDVGKVIDLSGRVDAEQFGDEKVRLVVVLSLALDDIKTTAGAAVTEQDVLDFLEAQVNDGLRARLTQASVFSGSLKIDFLVPENVEPATFNRNAAPYPIIPSIPAKINDVAASAEGLMQRVNGLPVEELLGSAISFLNNASALVANEDLQQTPSDIRTLIQNLQSVVNNKELQELPKQLAVATDNLNALLQKIDTEQGVERLFSAVDAAGKAAADVGSAVEDIPSVVARIEAVAAKVETLQIEPLLDEVALLVSAAQTLLSTEATKDLPAYLNTTLDQLALAIKDMRDGGTIEKVNETLGSAQGAAKAVETAVGDLPSVMRRIEAVLVQSEKAMLSLSESGALNKEARTTLRDISNAADAFRSLARALERKPNALFIGK</sequence>
<evidence type="ECO:0000256" key="3">
    <source>
        <dbReference type="ARBA" id="ARBA00022519"/>
    </source>
</evidence>
<keyword evidence="2" id="KW-1003">Cell membrane</keyword>
<evidence type="ECO:0000256" key="4">
    <source>
        <dbReference type="ARBA" id="ARBA00022692"/>
    </source>
</evidence>
<keyword evidence="6 7" id="KW-0472">Membrane</keyword>
<dbReference type="PANTHER" id="PTHR30462">
    <property type="entry name" value="INTERMEMBRANE TRANSPORT PROTEIN PQIB-RELATED"/>
    <property type="match status" value="1"/>
</dbReference>
<keyword evidence="4 7" id="KW-0812">Transmembrane</keyword>
<evidence type="ECO:0000256" key="7">
    <source>
        <dbReference type="SAM" id="Phobius"/>
    </source>
</evidence>
<keyword evidence="5 7" id="KW-1133">Transmembrane helix</keyword>
<keyword evidence="10" id="KW-1185">Reference proteome</keyword>
<dbReference type="PANTHER" id="PTHR30462:SF0">
    <property type="entry name" value="INTERMEMBRANE TRANSPORT PROTEIN YEBT"/>
    <property type="match status" value="1"/>
</dbReference>
<evidence type="ECO:0000256" key="6">
    <source>
        <dbReference type="ARBA" id="ARBA00023136"/>
    </source>
</evidence>
<accession>A0A238L4U0</accession>
<evidence type="ECO:0000259" key="8">
    <source>
        <dbReference type="Pfam" id="PF02470"/>
    </source>
</evidence>
<name>A0A238L4U0_9RHOB</name>
<dbReference type="EMBL" id="FXYH01000025">
    <property type="protein sequence ID" value="SMX49998.1"/>
    <property type="molecule type" value="Genomic_DNA"/>
</dbReference>
<protein>
    <submittedName>
        <fullName evidence="9">Paraquat-inducible protein B</fullName>
    </submittedName>
</protein>
<comment type="subcellular location">
    <subcellularLocation>
        <location evidence="1">Cell inner membrane</location>
    </subcellularLocation>
</comment>
<feature type="domain" description="Mce/MlaD" evidence="8">
    <location>
        <begin position="49"/>
        <end position="134"/>
    </location>
</feature>
<dbReference type="Pfam" id="PF02470">
    <property type="entry name" value="MlaD"/>
    <property type="match status" value="2"/>
</dbReference>
<keyword evidence="3" id="KW-0997">Cell inner membrane</keyword>
<evidence type="ECO:0000313" key="9">
    <source>
        <dbReference type="EMBL" id="SMX49998.1"/>
    </source>
</evidence>
<reference evidence="9 10" key="1">
    <citation type="submission" date="2017-05" db="EMBL/GenBank/DDBJ databases">
        <authorList>
            <person name="Song R."/>
            <person name="Chenine A.L."/>
            <person name="Ruprecht R.M."/>
        </authorList>
    </citation>
    <scope>NUCLEOTIDE SEQUENCE [LARGE SCALE GENOMIC DNA]</scope>
    <source>
        <strain evidence="9 10">CECT 8663</strain>
    </source>
</reference>